<evidence type="ECO:0000256" key="2">
    <source>
        <dbReference type="SAM" id="MobiDB-lite"/>
    </source>
</evidence>
<feature type="compositionally biased region" description="Polar residues" evidence="2">
    <location>
        <begin position="1"/>
        <end position="17"/>
    </location>
</feature>
<dbReference type="EMBL" id="CP016364">
    <property type="protein sequence ID" value="APG46264.1"/>
    <property type="molecule type" value="Genomic_DNA"/>
</dbReference>
<evidence type="ECO:0000313" key="3">
    <source>
        <dbReference type="EMBL" id="APG46264.1"/>
    </source>
</evidence>
<dbReference type="AlphaFoldDB" id="A0A1L3I2C6"/>
<reference evidence="4" key="1">
    <citation type="submission" date="2016-07" db="EMBL/GenBank/DDBJ databases">
        <title>Phaeobacter portensis sp. nov., a tropodithietic acid producing bacterium isolated from a German harbor.</title>
        <authorList>
            <person name="Freese H.M."/>
            <person name="Bunk B."/>
            <person name="Breider S."/>
            <person name="Brinkhoff T."/>
        </authorList>
    </citation>
    <scope>NUCLEOTIDE SEQUENCE [LARGE SCALE GENOMIC DNA]</scope>
    <source>
        <strain evidence="4">P97</strain>
    </source>
</reference>
<sequence length="114" mass="12240">MQSPAQSRTLTKTQVLPTPQAAATRAKTSHRPRAAHLVMVLAGLAIAGCTRVPELEDRLTPDLRGSEYPALVPLEDALQPSARPAEESKALEDNLTARAARLQARAEALRNAQP</sequence>
<dbReference type="KEGG" id="php:PhaeoP97_00830"/>
<dbReference type="RefSeq" id="WP_072506286.1">
    <property type="nucleotide sequence ID" value="NZ_CP016364.1"/>
</dbReference>
<evidence type="ECO:0000256" key="1">
    <source>
        <dbReference type="SAM" id="Coils"/>
    </source>
</evidence>
<gene>
    <name evidence="3" type="ORF">PhaeoP97_00830</name>
</gene>
<dbReference type="OrthoDB" id="7871283at2"/>
<keyword evidence="4" id="KW-1185">Reference proteome</keyword>
<proteinExistence type="predicted"/>
<protein>
    <submittedName>
        <fullName evidence="3">Uncharacterized protein</fullName>
    </submittedName>
</protein>
<keyword evidence="1" id="KW-0175">Coiled coil</keyword>
<organism evidence="3 4">
    <name type="scientific">Phaeobacter porticola</name>
    <dbReference type="NCBI Taxonomy" id="1844006"/>
    <lineage>
        <taxon>Bacteria</taxon>
        <taxon>Pseudomonadati</taxon>
        <taxon>Pseudomonadota</taxon>
        <taxon>Alphaproteobacteria</taxon>
        <taxon>Rhodobacterales</taxon>
        <taxon>Roseobacteraceae</taxon>
        <taxon>Phaeobacter</taxon>
    </lineage>
</organism>
<dbReference type="Proteomes" id="UP000183859">
    <property type="component" value="Chromosome"/>
</dbReference>
<name>A0A1L3I2C6_9RHOB</name>
<accession>A0A1L3I2C6</accession>
<feature type="coiled-coil region" evidence="1">
    <location>
        <begin position="85"/>
        <end position="112"/>
    </location>
</feature>
<evidence type="ECO:0000313" key="4">
    <source>
        <dbReference type="Proteomes" id="UP000183859"/>
    </source>
</evidence>
<feature type="region of interest" description="Disordered" evidence="2">
    <location>
        <begin position="1"/>
        <end position="31"/>
    </location>
</feature>